<organism evidence="3 4">
    <name type="scientific">Candidatus Nitrospira nitrosa</name>
    <dbReference type="NCBI Taxonomy" id="1742972"/>
    <lineage>
        <taxon>Bacteria</taxon>
        <taxon>Pseudomonadati</taxon>
        <taxon>Nitrospirota</taxon>
        <taxon>Nitrospiria</taxon>
        <taxon>Nitrospirales</taxon>
        <taxon>Nitrospiraceae</taxon>
        <taxon>Nitrospira</taxon>
    </lineage>
</organism>
<proteinExistence type="inferred from homology"/>
<evidence type="ECO:0000256" key="1">
    <source>
        <dbReference type="ARBA" id="ARBA00007637"/>
    </source>
</evidence>
<dbReference type="InterPro" id="IPR036291">
    <property type="entry name" value="NAD(P)-bd_dom_sf"/>
</dbReference>
<dbReference type="Proteomes" id="UP000199032">
    <property type="component" value="Unassembled WGS sequence"/>
</dbReference>
<sequence>MGELASQKRVLVTGATGFIGSHTVRPLLQRGYEVHAVSSKPAPASDTPVIWHQADLFDNACSARLLENVQPTHLLHSAWYVVPGKLISSELNFDWVRSSMELLKSFQREGGKRIVMPGSSYEYDWSYGYCHETRTPTVPNTTYGACKHALDLMAQALCRTHGLSYAWPRIFFLYGPNEHPDRLVSSVIRSVLQGREARCSHGRQIRDYLHVQDVADAIVAVLDSTIEGPINVGSGTAVPLRDMIVTIGRTLGREDLIRLGAIPSRANDAPMVVADIERLTTAIQWQPQYSMEAGLAHTIEWWRERQAQGN</sequence>
<dbReference type="RefSeq" id="WP_090749127.1">
    <property type="nucleotide sequence ID" value="NZ_CZQA01000009.1"/>
</dbReference>
<evidence type="ECO:0000313" key="3">
    <source>
        <dbReference type="EMBL" id="CUS36577.1"/>
    </source>
</evidence>
<dbReference type="OrthoDB" id="5295702at2"/>
<dbReference type="EMBL" id="CZQA01000009">
    <property type="protein sequence ID" value="CUS36577.1"/>
    <property type="molecule type" value="Genomic_DNA"/>
</dbReference>
<dbReference type="InterPro" id="IPR001509">
    <property type="entry name" value="Epimerase_deHydtase"/>
</dbReference>
<dbReference type="AlphaFoldDB" id="A0A0S4LG60"/>
<dbReference type="Pfam" id="PF01370">
    <property type="entry name" value="Epimerase"/>
    <property type="match status" value="1"/>
</dbReference>
<dbReference type="STRING" id="1742972.COMA1_30128"/>
<dbReference type="PANTHER" id="PTHR43000">
    <property type="entry name" value="DTDP-D-GLUCOSE 4,6-DEHYDRATASE-RELATED"/>
    <property type="match status" value="1"/>
</dbReference>
<gene>
    <name evidence="3" type="ORF">COMA1_30128</name>
</gene>
<comment type="similarity">
    <text evidence="1">Belongs to the NAD(P)-dependent epimerase/dehydratase family.</text>
</comment>
<feature type="domain" description="NAD-dependent epimerase/dehydratase" evidence="2">
    <location>
        <begin position="10"/>
        <end position="233"/>
    </location>
</feature>
<dbReference type="Gene3D" id="3.40.50.720">
    <property type="entry name" value="NAD(P)-binding Rossmann-like Domain"/>
    <property type="match status" value="1"/>
</dbReference>
<evidence type="ECO:0000313" key="4">
    <source>
        <dbReference type="Proteomes" id="UP000199032"/>
    </source>
</evidence>
<reference evidence="3 4" key="1">
    <citation type="submission" date="2015-10" db="EMBL/GenBank/DDBJ databases">
        <authorList>
            <person name="Gilbert D.G."/>
        </authorList>
    </citation>
    <scope>NUCLEOTIDE SEQUENCE [LARGE SCALE GENOMIC DNA]</scope>
    <source>
        <strain evidence="3">COMA1</strain>
    </source>
</reference>
<keyword evidence="4" id="KW-1185">Reference proteome</keyword>
<dbReference type="SUPFAM" id="SSF51735">
    <property type="entry name" value="NAD(P)-binding Rossmann-fold domains"/>
    <property type="match status" value="1"/>
</dbReference>
<protein>
    <submittedName>
        <fullName evidence="3">Nucleoside-diphosphate-sugar epimerase</fullName>
    </submittedName>
</protein>
<accession>A0A0S4LG60</accession>
<evidence type="ECO:0000259" key="2">
    <source>
        <dbReference type="Pfam" id="PF01370"/>
    </source>
</evidence>
<name>A0A0S4LG60_9BACT</name>